<keyword evidence="6" id="KW-1185">Reference proteome</keyword>
<dbReference type="Proteomes" id="UP001326715">
    <property type="component" value="Chromosome"/>
</dbReference>
<dbReference type="EMBL" id="FPIZ01000011">
    <property type="protein sequence ID" value="SFW69895.1"/>
    <property type="molecule type" value="Genomic_DNA"/>
</dbReference>
<dbReference type="RefSeq" id="WP_072362646.1">
    <property type="nucleotide sequence ID" value="NZ_CBHWAX010000059.1"/>
</dbReference>
<reference evidence="3 5" key="1">
    <citation type="submission" date="2016-11" db="EMBL/GenBank/DDBJ databases">
        <authorList>
            <person name="Jaros S."/>
            <person name="Januszkiewicz K."/>
            <person name="Wedrychowicz H."/>
        </authorList>
    </citation>
    <scope>NUCLEOTIDE SEQUENCE [LARGE SCALE GENOMIC DNA]</scope>
    <source>
        <strain evidence="3 5">DSM 784</strain>
    </source>
</reference>
<evidence type="ECO:0000259" key="2">
    <source>
        <dbReference type="Pfam" id="PF16169"/>
    </source>
</evidence>
<dbReference type="Pfam" id="PF16169">
    <property type="entry name" value="DUF4872"/>
    <property type="match status" value="1"/>
</dbReference>
<dbReference type="EMBL" id="CP140154">
    <property type="protein sequence ID" value="WQG88745.1"/>
    <property type="molecule type" value="Genomic_DNA"/>
</dbReference>
<dbReference type="InterPro" id="IPR032369">
    <property type="entry name" value="DUF4872"/>
</dbReference>
<evidence type="ECO:0000313" key="5">
    <source>
        <dbReference type="Proteomes" id="UP000183788"/>
    </source>
</evidence>
<dbReference type="AlphaFoldDB" id="A0A1K1RCK4"/>
<dbReference type="Proteomes" id="UP000183788">
    <property type="component" value="Unassembled WGS sequence"/>
</dbReference>
<proteinExistence type="predicted"/>
<evidence type="ECO:0000313" key="3">
    <source>
        <dbReference type="EMBL" id="SFW69895.1"/>
    </source>
</evidence>
<dbReference type="InterPro" id="IPR026935">
    <property type="entry name" value="BtrH_N"/>
</dbReference>
<gene>
    <name evidence="3" type="ORF">SAMN05661012_03640</name>
    <name evidence="4" type="ORF">SR876_27840</name>
</gene>
<evidence type="ECO:0000313" key="4">
    <source>
        <dbReference type="EMBL" id="WQG88745.1"/>
    </source>
</evidence>
<dbReference type="OrthoDB" id="4075615at2"/>
<feature type="domain" description="Butirosin biosynthesis protein H N-terminal" evidence="1">
    <location>
        <begin position="13"/>
        <end position="144"/>
    </location>
</feature>
<evidence type="ECO:0000313" key="6">
    <source>
        <dbReference type="Proteomes" id="UP001326715"/>
    </source>
</evidence>
<reference evidence="4 6" key="2">
    <citation type="submission" date="2023-11" db="EMBL/GenBank/DDBJ databases">
        <title>MicrobeMod: A computational toolkit for identifying prokaryotic methylation and restriction-modification with nanopore sequencing.</title>
        <authorList>
            <person name="Crits-Christoph A."/>
            <person name="Kang S.C."/>
            <person name="Lee H."/>
            <person name="Ostrov N."/>
        </authorList>
    </citation>
    <scope>NUCLEOTIDE SEQUENCE [LARGE SCALE GENOMIC DNA]</scope>
    <source>
        <strain evidence="4 6">ATCC 23090</strain>
    </source>
</reference>
<organism evidence="3 5">
    <name type="scientific">Chitinophaga sancti</name>
    <dbReference type="NCBI Taxonomy" id="1004"/>
    <lineage>
        <taxon>Bacteria</taxon>
        <taxon>Pseudomonadati</taxon>
        <taxon>Bacteroidota</taxon>
        <taxon>Chitinophagia</taxon>
        <taxon>Chitinophagales</taxon>
        <taxon>Chitinophagaceae</taxon>
        <taxon>Chitinophaga</taxon>
    </lineage>
</organism>
<evidence type="ECO:0000259" key="1">
    <source>
        <dbReference type="Pfam" id="PF14399"/>
    </source>
</evidence>
<protein>
    <submittedName>
        <fullName evidence="4">BtrH N-terminal domain-containing protein</fullName>
    </submittedName>
    <submittedName>
        <fullName evidence="3">Butirosin biosynthesis protein H, N-terminal</fullName>
    </submittedName>
</protein>
<feature type="domain" description="DUF4872" evidence="2">
    <location>
        <begin position="156"/>
        <end position="329"/>
    </location>
</feature>
<dbReference type="Pfam" id="PF14399">
    <property type="entry name" value="BtrH_N"/>
    <property type="match status" value="1"/>
</dbReference>
<dbReference type="STRING" id="1004.SAMN05661012_03640"/>
<sequence>MSEIQFNHVQTAHCECGVISNIFRFYGLEISEPMALGIGAGLFFGHLPFVKVNGVPGTTYRVVPGAIFSRVCKRLGVKMESHTFSSVEKATLELDKVLDRGMPVGLQSSVYYLPYFPPSYRFHFNAHNLVIYGKKDGNYLVSDPIMEHVTEIDPASLAEARFAKGFPAPKGKMYYPVVVPKEVNFAEPIKAGIKQTCSDMLNIPLPWFGVKGIRFLAKRLRNYPEKVGDRKATLYLGNIIRMQEEIGTGGAGFRFMYAAFLQEAAGILKRDDLSQLAHELTAVGDIWRNFAFTAGRVCKSRTAAGNGYAELSDLMMQCAASEDVFFRKLAALKL</sequence>
<accession>A0A1K1RCK4</accession>
<name>A0A1K1RCK4_9BACT</name>